<feature type="compositionally biased region" description="Low complexity" evidence="1">
    <location>
        <begin position="205"/>
        <end position="214"/>
    </location>
</feature>
<reference evidence="2" key="1">
    <citation type="journal article" date="2020" name="Stud. Mycol.">
        <title>101 Dothideomycetes genomes: a test case for predicting lifestyles and emergence of pathogens.</title>
        <authorList>
            <person name="Haridas S."/>
            <person name="Albert R."/>
            <person name="Binder M."/>
            <person name="Bloem J."/>
            <person name="Labutti K."/>
            <person name="Salamov A."/>
            <person name="Andreopoulos B."/>
            <person name="Baker S."/>
            <person name="Barry K."/>
            <person name="Bills G."/>
            <person name="Bluhm B."/>
            <person name="Cannon C."/>
            <person name="Castanera R."/>
            <person name="Culley D."/>
            <person name="Daum C."/>
            <person name="Ezra D."/>
            <person name="Gonzalez J."/>
            <person name="Henrissat B."/>
            <person name="Kuo A."/>
            <person name="Liang C."/>
            <person name="Lipzen A."/>
            <person name="Lutzoni F."/>
            <person name="Magnuson J."/>
            <person name="Mondo S."/>
            <person name="Nolan M."/>
            <person name="Ohm R."/>
            <person name="Pangilinan J."/>
            <person name="Park H.-J."/>
            <person name="Ramirez L."/>
            <person name="Alfaro M."/>
            <person name="Sun H."/>
            <person name="Tritt A."/>
            <person name="Yoshinaga Y."/>
            <person name="Zwiers L.-H."/>
            <person name="Turgeon B."/>
            <person name="Goodwin S."/>
            <person name="Spatafora J."/>
            <person name="Crous P."/>
            <person name="Grigoriev I."/>
        </authorList>
    </citation>
    <scope>NUCLEOTIDE SEQUENCE</scope>
    <source>
        <strain evidence="2">CBS 207.26</strain>
    </source>
</reference>
<proteinExistence type="predicted"/>
<dbReference type="InterPro" id="IPR052400">
    <property type="entry name" value="Zn2-C6_fungal_TF"/>
</dbReference>
<dbReference type="PANTHER" id="PTHR47657">
    <property type="entry name" value="STEROL REGULATORY ELEMENT-BINDING PROTEIN ECM22"/>
    <property type="match status" value="1"/>
</dbReference>
<organism evidence="2 3">
    <name type="scientific">Zopfia rhizophila CBS 207.26</name>
    <dbReference type="NCBI Taxonomy" id="1314779"/>
    <lineage>
        <taxon>Eukaryota</taxon>
        <taxon>Fungi</taxon>
        <taxon>Dikarya</taxon>
        <taxon>Ascomycota</taxon>
        <taxon>Pezizomycotina</taxon>
        <taxon>Dothideomycetes</taxon>
        <taxon>Dothideomycetes incertae sedis</taxon>
        <taxon>Zopfiaceae</taxon>
        <taxon>Zopfia</taxon>
    </lineage>
</organism>
<dbReference type="OrthoDB" id="416217at2759"/>
<feature type="region of interest" description="Disordered" evidence="1">
    <location>
        <begin position="204"/>
        <end position="234"/>
    </location>
</feature>
<dbReference type="EMBL" id="ML994649">
    <property type="protein sequence ID" value="KAF2182278.1"/>
    <property type="molecule type" value="Genomic_DNA"/>
</dbReference>
<accession>A0A6A6DVR5</accession>
<keyword evidence="3" id="KW-1185">Reference proteome</keyword>
<dbReference type="AlphaFoldDB" id="A0A6A6DVR5"/>
<protein>
    <submittedName>
        <fullName evidence="2">Uncharacterized protein</fullName>
    </submittedName>
</protein>
<name>A0A6A6DVR5_9PEZI</name>
<sequence length="385" mass="43004">MYSANDMHLFHHFLIAAHPCIPQELEAVWIGDVPAFSHQYEYLMHSIIAMSGSHLSLLVDDPRCKMALSHRQVAIKGLEEAFTRWPPTADEAHAMLATSYLLATQSGYMPDGFLDCILSLRGCALLSQMIFRDRLEGVFSVDPNLLGTGLGLKPNNFLTLDQALVRDALRSLARFAHHLKADTAKDIEKALFVRLVESVRPLLVPSQGSQQSEPSPSPSPPHTETNSEAVDESTDSTVSAFAYTTEVPPNNRPDPVTAFNALASILLLLTTWSQEDVLHIFAPSSKLANVLMAHFGAVRFLVWPLFGPEAAMRTPVKAMVEWCEKLLDTVEDDEVKWTKYIEWPRRVFRTMRSCIHQKRGLTLGDFLDVLMKDPAAFREGRPGQL</sequence>
<evidence type="ECO:0000256" key="1">
    <source>
        <dbReference type="SAM" id="MobiDB-lite"/>
    </source>
</evidence>
<dbReference type="PANTHER" id="PTHR47657:SF7">
    <property type="entry name" value="STEROL REGULATORY ELEMENT-BINDING PROTEIN ECM22"/>
    <property type="match status" value="1"/>
</dbReference>
<gene>
    <name evidence="2" type="ORF">K469DRAFT_712904</name>
</gene>
<evidence type="ECO:0000313" key="3">
    <source>
        <dbReference type="Proteomes" id="UP000800200"/>
    </source>
</evidence>
<evidence type="ECO:0000313" key="2">
    <source>
        <dbReference type="EMBL" id="KAF2182278.1"/>
    </source>
</evidence>
<dbReference type="GO" id="GO:0000981">
    <property type="term" value="F:DNA-binding transcription factor activity, RNA polymerase II-specific"/>
    <property type="evidence" value="ECO:0007669"/>
    <property type="project" value="TreeGrafter"/>
</dbReference>
<dbReference type="Proteomes" id="UP000800200">
    <property type="component" value="Unassembled WGS sequence"/>
</dbReference>